<reference evidence="1" key="1">
    <citation type="journal article" date="2013" name="Genome Biol.">
        <title>Comparative genomics of the core and accessory genomes of 48 Sinorhizobium strains comprising five genospecies.</title>
        <authorList>
            <person name="Sugawara M."/>
            <person name="Epstein B."/>
            <person name="Badgley B.D."/>
            <person name="Unno T."/>
            <person name="Xu L."/>
            <person name="Reese J."/>
            <person name="Gyaneshwar P."/>
            <person name="Denny R."/>
            <person name="Mudge J."/>
            <person name="Bharti A.K."/>
            <person name="Farmer A.D."/>
            <person name="May G.D."/>
            <person name="Woodward J.E."/>
            <person name="Medigue C."/>
            <person name="Vallenet D."/>
            <person name="Lajus A."/>
            <person name="Rouy Z."/>
            <person name="Martinez-Vaz B."/>
            <person name="Tiffin P."/>
            <person name="Young N.D."/>
            <person name="Sadowsky M.J."/>
        </authorList>
    </citation>
    <scope>NUCLEOTIDE SEQUENCE</scope>
    <source>
        <strain evidence="1">M1</strain>
    </source>
</reference>
<dbReference type="RefSeq" id="WP_127587475.1">
    <property type="nucleotide sequence ID" value="NZ_RPJY01000046.1"/>
</dbReference>
<comment type="caution">
    <text evidence="1">The sequence shown here is derived from an EMBL/GenBank/DDBJ whole genome shotgun (WGS) entry which is preliminary data.</text>
</comment>
<evidence type="ECO:0000313" key="1">
    <source>
        <dbReference type="EMBL" id="MQW73644.1"/>
    </source>
</evidence>
<protein>
    <submittedName>
        <fullName evidence="1">Uncharacterized protein</fullName>
    </submittedName>
</protein>
<accession>A0A6G1WV71</accession>
<sequence>MATFDYADMQATAHELIEEFGQAGVITRLEPPDPLYGGDPVPTPYPATLVPMAYEARYIDGTVIQTGDMQIYISAVGLPIEPTVGDVVTDNSSDYAIVAGDPNKYDGITPVVFIVQGRIGGSRA</sequence>
<gene>
    <name evidence="1" type="ORF">GHJ91_32550</name>
</gene>
<dbReference type="AlphaFoldDB" id="A0A6G1WV71"/>
<dbReference type="EMBL" id="WISB01000218">
    <property type="protein sequence ID" value="MQW73644.1"/>
    <property type="molecule type" value="Genomic_DNA"/>
</dbReference>
<name>A0A6G1WV71_9HYPH</name>
<proteinExistence type="predicted"/>
<organism evidence="1">
    <name type="scientific">Sinorhizobium medicae</name>
    <dbReference type="NCBI Taxonomy" id="110321"/>
    <lineage>
        <taxon>Bacteria</taxon>
        <taxon>Pseudomonadati</taxon>
        <taxon>Pseudomonadota</taxon>
        <taxon>Alphaproteobacteria</taxon>
        <taxon>Hyphomicrobiales</taxon>
        <taxon>Rhizobiaceae</taxon>
        <taxon>Sinorhizobium/Ensifer group</taxon>
        <taxon>Sinorhizobium</taxon>
    </lineage>
</organism>